<organism evidence="1 2">
    <name type="scientific">Reticulomyxa filosa</name>
    <dbReference type="NCBI Taxonomy" id="46433"/>
    <lineage>
        <taxon>Eukaryota</taxon>
        <taxon>Sar</taxon>
        <taxon>Rhizaria</taxon>
        <taxon>Retaria</taxon>
        <taxon>Foraminifera</taxon>
        <taxon>Monothalamids</taxon>
        <taxon>Reticulomyxidae</taxon>
        <taxon>Reticulomyxa</taxon>
    </lineage>
</organism>
<reference evidence="1 2" key="1">
    <citation type="journal article" date="2013" name="Curr. Biol.">
        <title>The Genome of the Foraminiferan Reticulomyxa filosa.</title>
        <authorList>
            <person name="Glockner G."/>
            <person name="Hulsmann N."/>
            <person name="Schleicher M."/>
            <person name="Noegel A.A."/>
            <person name="Eichinger L."/>
            <person name="Gallinger C."/>
            <person name="Pawlowski J."/>
            <person name="Sierra R."/>
            <person name="Euteneuer U."/>
            <person name="Pillet L."/>
            <person name="Moustafa A."/>
            <person name="Platzer M."/>
            <person name="Groth M."/>
            <person name="Szafranski K."/>
            <person name="Schliwa M."/>
        </authorList>
    </citation>
    <scope>NUCLEOTIDE SEQUENCE [LARGE SCALE GENOMIC DNA]</scope>
</reference>
<gene>
    <name evidence="1" type="ORF">RFI_37439</name>
</gene>
<dbReference type="Proteomes" id="UP000023152">
    <property type="component" value="Unassembled WGS sequence"/>
</dbReference>
<evidence type="ECO:0000313" key="1">
    <source>
        <dbReference type="EMBL" id="ETO00020.1"/>
    </source>
</evidence>
<accession>X6LH10</accession>
<dbReference type="AlphaFoldDB" id="X6LH10"/>
<sequence length="111" mass="12887">RSSCKLIEYAMDYVKDKLVDENGIIKSIDGESYEILLQEGANFLLGVSQNNLKEFDEGFYQSPFLITRIFLLFEICIRLKGKRNSIKLPRYEKGMKELQVQLTTLLGLCYH</sequence>
<feature type="non-terminal residue" evidence="1">
    <location>
        <position position="1"/>
    </location>
</feature>
<comment type="caution">
    <text evidence="1">The sequence shown here is derived from an EMBL/GenBank/DDBJ whole genome shotgun (WGS) entry which is preliminary data.</text>
</comment>
<name>X6LH10_RETFI</name>
<proteinExistence type="predicted"/>
<evidence type="ECO:0000313" key="2">
    <source>
        <dbReference type="Proteomes" id="UP000023152"/>
    </source>
</evidence>
<dbReference type="EMBL" id="ASPP01042231">
    <property type="protein sequence ID" value="ETO00020.1"/>
    <property type="molecule type" value="Genomic_DNA"/>
</dbReference>
<protein>
    <submittedName>
        <fullName evidence="1">Uncharacterized protein</fullName>
    </submittedName>
</protein>
<keyword evidence="2" id="KW-1185">Reference proteome</keyword>